<dbReference type="Pfam" id="PF13374">
    <property type="entry name" value="TPR_10"/>
    <property type="match status" value="1"/>
</dbReference>
<dbReference type="SMART" id="SM00028">
    <property type="entry name" value="TPR"/>
    <property type="match status" value="7"/>
</dbReference>
<keyword evidence="4 5" id="KW-0067">ATP-binding</keyword>
<evidence type="ECO:0000259" key="7">
    <source>
        <dbReference type="PROSITE" id="PS50011"/>
    </source>
</evidence>
<evidence type="ECO:0000313" key="8">
    <source>
        <dbReference type="EMBL" id="EDM76387.1"/>
    </source>
</evidence>
<feature type="region of interest" description="Disordered" evidence="6">
    <location>
        <begin position="1"/>
        <end position="21"/>
    </location>
</feature>
<proteinExistence type="predicted"/>
<dbReference type="Gene3D" id="3.30.200.20">
    <property type="entry name" value="Phosphorylase Kinase, domain 1"/>
    <property type="match status" value="1"/>
</dbReference>
<dbReference type="CDD" id="cd14014">
    <property type="entry name" value="STKc_PknB_like"/>
    <property type="match status" value="1"/>
</dbReference>
<feature type="domain" description="Protein kinase" evidence="7">
    <location>
        <begin position="61"/>
        <end position="362"/>
    </location>
</feature>
<dbReference type="STRING" id="391625.PPSIR1_07470"/>
<dbReference type="InterPro" id="IPR017441">
    <property type="entry name" value="Protein_kinase_ATP_BS"/>
</dbReference>
<evidence type="ECO:0000256" key="2">
    <source>
        <dbReference type="ARBA" id="ARBA00022741"/>
    </source>
</evidence>
<dbReference type="Pfam" id="PF00069">
    <property type="entry name" value="Pkinase"/>
    <property type="match status" value="1"/>
</dbReference>
<evidence type="ECO:0000256" key="1">
    <source>
        <dbReference type="ARBA" id="ARBA00022679"/>
    </source>
</evidence>
<dbReference type="Gene3D" id="1.25.40.10">
    <property type="entry name" value="Tetratricopeptide repeat domain"/>
    <property type="match status" value="2"/>
</dbReference>
<dbReference type="InterPro" id="IPR011990">
    <property type="entry name" value="TPR-like_helical_dom_sf"/>
</dbReference>
<feature type="region of interest" description="Disordered" evidence="6">
    <location>
        <begin position="224"/>
        <end position="260"/>
    </location>
</feature>
<evidence type="ECO:0000256" key="3">
    <source>
        <dbReference type="ARBA" id="ARBA00022777"/>
    </source>
</evidence>
<sequence length="994" mass="107276">MTGSKPPSLDHTISRDPTDSAALTLPGHLDTLDLEAMGEARAEGGGEGEHDYEEVERVGRYMVLERLGSGAMGVVLAAYDPELDRKVALKLIDTRQPTLDRARARLQREAQALAQLGHPNVVAVHDVGSHEGQLFVAMEFVAGQTLSAWMRLEAASELAPDTGEDADGPRPTRPWREVLEVFAAAGRGLAAAHGAGLVHRDFKPDNVMLGADGRVRVLDFGIARSANEADPPETDASPETRAKDAPAQLTESAAADTKLTRTGALIGTPAYMPAEQFRGSKVDARSDQFSFCASLHEALYGERPYPGGTVGALLYAVENEQLCPPPRDTDVPAWVHRAVVRGLARDPDARWPDMAALLEALADDPAPRRRPLWAGLGLSLILGASIAIVVASARADAQVCTLDGREDAQAELEAVWGAEARARVRAAILDTGLEHAPAVWTQLESRLDAHAEAWVDARVDACEAARDLSSPEQRELSQRRATCLQRDLVHLRATVEEIERIGAHGQSSPPIAERLGAALDSVAALPQLGRCADLRELMAELPPPEDPAAAARAEALDRRLIELQVKHNAGERAAARGALEAVIAEAEALDHAPLLTRAWLRRANLLEDAAEFDEAERAYLRSLELALASGMEREAASAARNLVWLMRYEQARPAEDATEWDLIAGAMTAAVDTDEAWANLNCTRGIVAYTEGDPDRARALLETCLRLREGDPNPDELGIASALNNLAIIEQARSDYAASRELQERALAIRERVLGPEHQLVAASLSNLGSLAGFEQDWENARDRHERALAIRERVLGPEHPDVASSLNNLSNAELSLDNLDAARGYAERALEIKLASRGPDHPSTASTYAVLAMLDRQQGRFDSAIENINRARSVWLSAYGGDNTLVGLALSVRGMTQLDRGRFDEAIADLEAAERLSLANEGDAGELADARFALARALVSREGASAADRTRAVALARQARAVYLEYATVKRRSLAEVEAWLETHAAEPASDPE</sequence>
<feature type="binding site" evidence="5">
    <location>
        <position position="90"/>
    </location>
    <ligand>
        <name>ATP</name>
        <dbReference type="ChEBI" id="CHEBI:30616"/>
    </ligand>
</feature>
<dbReference type="AlphaFoldDB" id="A6GCN5"/>
<dbReference type="SUPFAM" id="SSF56112">
    <property type="entry name" value="Protein kinase-like (PK-like)"/>
    <property type="match status" value="1"/>
</dbReference>
<dbReference type="EMBL" id="ABCS01000066">
    <property type="protein sequence ID" value="EDM76387.1"/>
    <property type="molecule type" value="Genomic_DNA"/>
</dbReference>
<evidence type="ECO:0000256" key="6">
    <source>
        <dbReference type="SAM" id="MobiDB-lite"/>
    </source>
</evidence>
<keyword evidence="2 5" id="KW-0547">Nucleotide-binding</keyword>
<keyword evidence="1" id="KW-0808">Transferase</keyword>
<accession>A6GCN5</accession>
<dbReference type="eggNOG" id="COG0515">
    <property type="taxonomic scope" value="Bacteria"/>
</dbReference>
<dbReference type="Proteomes" id="UP000005801">
    <property type="component" value="Unassembled WGS sequence"/>
</dbReference>
<dbReference type="InterPro" id="IPR019734">
    <property type="entry name" value="TPR_rpt"/>
</dbReference>
<dbReference type="PROSITE" id="PS50011">
    <property type="entry name" value="PROTEIN_KINASE_DOM"/>
    <property type="match status" value="1"/>
</dbReference>
<dbReference type="InterPro" id="IPR008271">
    <property type="entry name" value="Ser/Thr_kinase_AS"/>
</dbReference>
<dbReference type="InterPro" id="IPR000719">
    <property type="entry name" value="Prot_kinase_dom"/>
</dbReference>
<reference evidence="8 9" key="1">
    <citation type="submission" date="2007-06" db="EMBL/GenBank/DDBJ databases">
        <authorList>
            <person name="Shimkets L."/>
            <person name="Ferriera S."/>
            <person name="Johnson J."/>
            <person name="Kravitz S."/>
            <person name="Beeson K."/>
            <person name="Sutton G."/>
            <person name="Rogers Y.-H."/>
            <person name="Friedman R."/>
            <person name="Frazier M."/>
            <person name="Venter J.C."/>
        </authorList>
    </citation>
    <scope>NUCLEOTIDE SEQUENCE [LARGE SCALE GENOMIC DNA]</scope>
    <source>
        <strain evidence="8 9">SIR-1</strain>
    </source>
</reference>
<dbReference type="PROSITE" id="PS00108">
    <property type="entry name" value="PROTEIN_KINASE_ST"/>
    <property type="match status" value="1"/>
</dbReference>
<dbReference type="Pfam" id="PF13424">
    <property type="entry name" value="TPR_12"/>
    <property type="match status" value="2"/>
</dbReference>
<evidence type="ECO:0000313" key="9">
    <source>
        <dbReference type="Proteomes" id="UP000005801"/>
    </source>
</evidence>
<organism evidence="8 9">
    <name type="scientific">Plesiocystis pacifica SIR-1</name>
    <dbReference type="NCBI Taxonomy" id="391625"/>
    <lineage>
        <taxon>Bacteria</taxon>
        <taxon>Pseudomonadati</taxon>
        <taxon>Myxococcota</taxon>
        <taxon>Polyangia</taxon>
        <taxon>Nannocystales</taxon>
        <taxon>Nannocystaceae</taxon>
        <taxon>Plesiocystis</taxon>
    </lineage>
</organism>
<dbReference type="GO" id="GO:0004674">
    <property type="term" value="F:protein serine/threonine kinase activity"/>
    <property type="evidence" value="ECO:0007669"/>
    <property type="project" value="TreeGrafter"/>
</dbReference>
<evidence type="ECO:0000256" key="5">
    <source>
        <dbReference type="PROSITE-ProRule" id="PRU10141"/>
    </source>
</evidence>
<dbReference type="PANTHER" id="PTHR43289:SF34">
    <property type="entry name" value="SERINE_THREONINE-PROTEIN KINASE YBDM-RELATED"/>
    <property type="match status" value="1"/>
</dbReference>
<dbReference type="SUPFAM" id="SSF48452">
    <property type="entry name" value="TPR-like"/>
    <property type="match status" value="2"/>
</dbReference>
<protein>
    <submittedName>
        <fullName evidence="8">Serine/threonine kinase family protein</fullName>
    </submittedName>
</protein>
<evidence type="ECO:0000256" key="4">
    <source>
        <dbReference type="ARBA" id="ARBA00022840"/>
    </source>
</evidence>
<dbReference type="PRINTS" id="PR00381">
    <property type="entry name" value="KINESINLIGHT"/>
</dbReference>
<dbReference type="Gene3D" id="1.10.510.10">
    <property type="entry name" value="Transferase(Phosphotransferase) domain 1"/>
    <property type="match status" value="1"/>
</dbReference>
<dbReference type="GO" id="GO:0005524">
    <property type="term" value="F:ATP binding"/>
    <property type="evidence" value="ECO:0007669"/>
    <property type="project" value="UniProtKB-UniRule"/>
</dbReference>
<keyword evidence="9" id="KW-1185">Reference proteome</keyword>
<dbReference type="SUPFAM" id="SSF81901">
    <property type="entry name" value="HCP-like"/>
    <property type="match status" value="1"/>
</dbReference>
<dbReference type="InterPro" id="IPR011009">
    <property type="entry name" value="Kinase-like_dom_sf"/>
</dbReference>
<keyword evidence="3 8" id="KW-0418">Kinase</keyword>
<dbReference type="RefSeq" id="WP_006974476.1">
    <property type="nucleotide sequence ID" value="NZ_ABCS01000066.1"/>
</dbReference>
<gene>
    <name evidence="8" type="ORF">PPSIR1_07470</name>
</gene>
<comment type="caution">
    <text evidence="8">The sequence shown here is derived from an EMBL/GenBank/DDBJ whole genome shotgun (WGS) entry which is preliminary data.</text>
</comment>
<name>A6GCN5_9BACT</name>
<dbReference type="OrthoDB" id="9801841at2"/>
<dbReference type="PANTHER" id="PTHR43289">
    <property type="entry name" value="MITOGEN-ACTIVATED PROTEIN KINASE KINASE KINASE 20-RELATED"/>
    <property type="match status" value="1"/>
</dbReference>
<dbReference type="PROSITE" id="PS00107">
    <property type="entry name" value="PROTEIN_KINASE_ATP"/>
    <property type="match status" value="1"/>
</dbReference>